<evidence type="ECO:0000313" key="3">
    <source>
        <dbReference type="Proteomes" id="UP001211907"/>
    </source>
</evidence>
<keyword evidence="1" id="KW-1133">Transmembrane helix</keyword>
<keyword evidence="3" id="KW-1185">Reference proteome</keyword>
<organism evidence="2 3">
    <name type="scientific">Physocladia obscura</name>
    <dbReference type="NCBI Taxonomy" id="109957"/>
    <lineage>
        <taxon>Eukaryota</taxon>
        <taxon>Fungi</taxon>
        <taxon>Fungi incertae sedis</taxon>
        <taxon>Chytridiomycota</taxon>
        <taxon>Chytridiomycota incertae sedis</taxon>
        <taxon>Chytridiomycetes</taxon>
        <taxon>Chytridiales</taxon>
        <taxon>Chytriomycetaceae</taxon>
        <taxon>Physocladia</taxon>
    </lineage>
</organism>
<reference evidence="2" key="1">
    <citation type="submission" date="2020-05" db="EMBL/GenBank/DDBJ databases">
        <title>Phylogenomic resolution of chytrid fungi.</title>
        <authorList>
            <person name="Stajich J.E."/>
            <person name="Amses K."/>
            <person name="Simmons R."/>
            <person name="Seto K."/>
            <person name="Myers J."/>
            <person name="Bonds A."/>
            <person name="Quandt C.A."/>
            <person name="Barry K."/>
            <person name="Liu P."/>
            <person name="Grigoriev I."/>
            <person name="Longcore J.E."/>
            <person name="James T.Y."/>
        </authorList>
    </citation>
    <scope>NUCLEOTIDE SEQUENCE</scope>
    <source>
        <strain evidence="2">JEL0513</strain>
    </source>
</reference>
<evidence type="ECO:0000256" key="1">
    <source>
        <dbReference type="SAM" id="Phobius"/>
    </source>
</evidence>
<proteinExistence type="predicted"/>
<feature type="transmembrane region" description="Helical" evidence="1">
    <location>
        <begin position="108"/>
        <end position="130"/>
    </location>
</feature>
<feature type="transmembrane region" description="Helical" evidence="1">
    <location>
        <begin position="21"/>
        <end position="43"/>
    </location>
</feature>
<keyword evidence="1" id="KW-0472">Membrane</keyword>
<keyword evidence="1" id="KW-0812">Transmembrane</keyword>
<dbReference type="AlphaFoldDB" id="A0AAD5X9U5"/>
<feature type="non-terminal residue" evidence="2">
    <location>
        <position position="131"/>
    </location>
</feature>
<protein>
    <submittedName>
        <fullName evidence="2">Uncharacterized protein</fullName>
    </submittedName>
</protein>
<name>A0AAD5X9U5_9FUNG</name>
<dbReference type="EMBL" id="JADGJH010005753">
    <property type="protein sequence ID" value="KAJ3079392.1"/>
    <property type="molecule type" value="Genomic_DNA"/>
</dbReference>
<gene>
    <name evidence="2" type="ORF">HK100_010435</name>
</gene>
<comment type="caution">
    <text evidence="2">The sequence shown here is derived from an EMBL/GenBank/DDBJ whole genome shotgun (WGS) entry which is preliminary data.</text>
</comment>
<feature type="transmembrane region" description="Helical" evidence="1">
    <location>
        <begin position="63"/>
        <end position="87"/>
    </location>
</feature>
<sequence>WRRSSEIVESVFPRFSDKIKWLVHIAPFLLFLQAVPPIIVQVHQPSPKDDSSYYRNIEMASSVLPGLSGLFAVLFDVFFLIAFTSYIKKNTRLDPQHEIDERFLIISKFGQASCCISLAAVMTYGLSFFIN</sequence>
<accession>A0AAD5X9U5</accession>
<dbReference type="Proteomes" id="UP001211907">
    <property type="component" value="Unassembled WGS sequence"/>
</dbReference>
<feature type="non-terminal residue" evidence="2">
    <location>
        <position position="1"/>
    </location>
</feature>
<evidence type="ECO:0000313" key="2">
    <source>
        <dbReference type="EMBL" id="KAJ3079392.1"/>
    </source>
</evidence>